<dbReference type="InterPro" id="IPR003593">
    <property type="entry name" value="AAA+_ATPase"/>
</dbReference>
<sequence length="265" mass="29712">MNDTLLEIRHLKQYFTPNPNIVIKAVDDVSFTVKRGEILGLVGESGSGKSTISKCIMGIHRPTGGEIVFQSHTISKRGVYRKIRASVCRSIQMIFQDAFASMNPRMTIGEIVAEPLRIYYPQMPSNERKQRVHHLLKTAGMDSTCYDRYPHEFSGGQHQRICIARALALKPQLLIADEPVASLDVSMQAQIINLLLQLQREQGLTCLFIAHDLSVVRHICDRIGVMKDGKLVEIAQTEKLFTNPQHPYTKALLSAVPLSPLNNPE</sequence>
<dbReference type="AlphaFoldDB" id="A0A1H7YU36"/>
<evidence type="ECO:0000313" key="6">
    <source>
        <dbReference type="EMBL" id="SEM49463.1"/>
    </source>
</evidence>
<dbReference type="OrthoDB" id="9806285at2"/>
<dbReference type="STRING" id="474960.SAMN05216180_0239"/>
<dbReference type="RefSeq" id="WP_092754369.1">
    <property type="nucleotide sequence ID" value="NZ_FOCG01000001.1"/>
</dbReference>
<dbReference type="SUPFAM" id="SSF52540">
    <property type="entry name" value="P-loop containing nucleoside triphosphate hydrolases"/>
    <property type="match status" value="1"/>
</dbReference>
<evidence type="ECO:0000259" key="5">
    <source>
        <dbReference type="PROSITE" id="PS50893"/>
    </source>
</evidence>
<accession>A0A1H7YU36</accession>
<dbReference type="SMART" id="SM00382">
    <property type="entry name" value="AAA"/>
    <property type="match status" value="1"/>
</dbReference>
<dbReference type="CDD" id="cd03257">
    <property type="entry name" value="ABC_NikE_OppD_transporters"/>
    <property type="match status" value="1"/>
</dbReference>
<name>A0A1H7YU36_9FIRM</name>
<keyword evidence="3" id="KW-0547">Nucleotide-binding</keyword>
<reference evidence="6 7" key="1">
    <citation type="submission" date="2016-10" db="EMBL/GenBank/DDBJ databases">
        <authorList>
            <person name="de Groot N.N."/>
        </authorList>
    </citation>
    <scope>NUCLEOTIDE SEQUENCE [LARGE SCALE GENOMIC DNA]</scope>
    <source>
        <strain evidence="6 7">CGMCC 1.5070</strain>
    </source>
</reference>
<dbReference type="FunFam" id="3.40.50.300:FF:000016">
    <property type="entry name" value="Oligopeptide ABC transporter ATP-binding component"/>
    <property type="match status" value="1"/>
</dbReference>
<evidence type="ECO:0000256" key="4">
    <source>
        <dbReference type="ARBA" id="ARBA00022840"/>
    </source>
</evidence>
<dbReference type="Pfam" id="PF00005">
    <property type="entry name" value="ABC_tran"/>
    <property type="match status" value="1"/>
</dbReference>
<proteinExistence type="inferred from homology"/>
<gene>
    <name evidence="6" type="ORF">SAMN05216180_0239</name>
</gene>
<dbReference type="Pfam" id="PF08352">
    <property type="entry name" value="oligo_HPY"/>
    <property type="match status" value="1"/>
</dbReference>
<dbReference type="Gene3D" id="3.40.50.300">
    <property type="entry name" value="P-loop containing nucleotide triphosphate hydrolases"/>
    <property type="match status" value="1"/>
</dbReference>
<dbReference type="PANTHER" id="PTHR43776:SF7">
    <property type="entry name" value="D,D-DIPEPTIDE TRANSPORT ATP-BINDING PROTEIN DDPF-RELATED"/>
    <property type="match status" value="1"/>
</dbReference>
<keyword evidence="4 6" id="KW-0067">ATP-binding</keyword>
<dbReference type="InterPro" id="IPR050319">
    <property type="entry name" value="ABC_transp_ATP-bind"/>
</dbReference>
<organism evidence="6 7">
    <name type="scientific">Hydrogenoanaerobacterium saccharovorans</name>
    <dbReference type="NCBI Taxonomy" id="474960"/>
    <lineage>
        <taxon>Bacteria</taxon>
        <taxon>Bacillati</taxon>
        <taxon>Bacillota</taxon>
        <taxon>Clostridia</taxon>
        <taxon>Eubacteriales</taxon>
        <taxon>Oscillospiraceae</taxon>
        <taxon>Hydrogenoanaerobacterium</taxon>
    </lineage>
</organism>
<dbReference type="GO" id="GO:0015833">
    <property type="term" value="P:peptide transport"/>
    <property type="evidence" value="ECO:0007669"/>
    <property type="project" value="InterPro"/>
</dbReference>
<dbReference type="PROSITE" id="PS50893">
    <property type="entry name" value="ABC_TRANSPORTER_2"/>
    <property type="match status" value="1"/>
</dbReference>
<dbReference type="InterPro" id="IPR013563">
    <property type="entry name" value="Oligopep_ABC_C"/>
</dbReference>
<dbReference type="InterPro" id="IPR027417">
    <property type="entry name" value="P-loop_NTPase"/>
</dbReference>
<dbReference type="Proteomes" id="UP000199158">
    <property type="component" value="Unassembled WGS sequence"/>
</dbReference>
<evidence type="ECO:0000256" key="3">
    <source>
        <dbReference type="ARBA" id="ARBA00022741"/>
    </source>
</evidence>
<dbReference type="GO" id="GO:0005524">
    <property type="term" value="F:ATP binding"/>
    <property type="evidence" value="ECO:0007669"/>
    <property type="project" value="UniProtKB-KW"/>
</dbReference>
<comment type="similarity">
    <text evidence="1">Belongs to the ABC transporter superfamily.</text>
</comment>
<dbReference type="GO" id="GO:0016887">
    <property type="term" value="F:ATP hydrolysis activity"/>
    <property type="evidence" value="ECO:0007669"/>
    <property type="project" value="InterPro"/>
</dbReference>
<dbReference type="InterPro" id="IPR003439">
    <property type="entry name" value="ABC_transporter-like_ATP-bd"/>
</dbReference>
<dbReference type="GO" id="GO:0055085">
    <property type="term" value="P:transmembrane transport"/>
    <property type="evidence" value="ECO:0007669"/>
    <property type="project" value="UniProtKB-ARBA"/>
</dbReference>
<keyword evidence="7" id="KW-1185">Reference proteome</keyword>
<keyword evidence="2" id="KW-0813">Transport</keyword>
<dbReference type="EMBL" id="FOCG01000001">
    <property type="protein sequence ID" value="SEM49463.1"/>
    <property type="molecule type" value="Genomic_DNA"/>
</dbReference>
<evidence type="ECO:0000256" key="2">
    <source>
        <dbReference type="ARBA" id="ARBA00022448"/>
    </source>
</evidence>
<dbReference type="PANTHER" id="PTHR43776">
    <property type="entry name" value="TRANSPORT ATP-BINDING PROTEIN"/>
    <property type="match status" value="1"/>
</dbReference>
<evidence type="ECO:0000256" key="1">
    <source>
        <dbReference type="ARBA" id="ARBA00005417"/>
    </source>
</evidence>
<feature type="domain" description="ABC transporter" evidence="5">
    <location>
        <begin position="6"/>
        <end position="253"/>
    </location>
</feature>
<evidence type="ECO:0000313" key="7">
    <source>
        <dbReference type="Proteomes" id="UP000199158"/>
    </source>
</evidence>
<protein>
    <submittedName>
        <fullName evidence="6">Oligopeptide transport system ATP-binding protein</fullName>
    </submittedName>
</protein>